<keyword evidence="3" id="KW-1185">Reference proteome</keyword>
<evidence type="ECO:0000256" key="1">
    <source>
        <dbReference type="SAM" id="MobiDB-lite"/>
    </source>
</evidence>
<feature type="compositionally biased region" description="Pro residues" evidence="1">
    <location>
        <begin position="291"/>
        <end position="301"/>
    </location>
</feature>
<comment type="caution">
    <text evidence="2">The sequence shown here is derived from an EMBL/GenBank/DDBJ whole genome shotgun (WGS) entry which is preliminary data.</text>
</comment>
<feature type="compositionally biased region" description="Low complexity" evidence="1">
    <location>
        <begin position="208"/>
        <end position="227"/>
    </location>
</feature>
<dbReference type="Proteomes" id="UP000729402">
    <property type="component" value="Unassembled WGS sequence"/>
</dbReference>
<name>A0A8J5VTB2_ZIZPA</name>
<evidence type="ECO:0000313" key="3">
    <source>
        <dbReference type="Proteomes" id="UP000729402"/>
    </source>
</evidence>
<dbReference type="EMBL" id="JAAALK010000082">
    <property type="protein sequence ID" value="KAG8084077.1"/>
    <property type="molecule type" value="Genomic_DNA"/>
</dbReference>
<gene>
    <name evidence="2" type="ORF">GUJ93_ZPchr0010g11105</name>
</gene>
<dbReference type="AlphaFoldDB" id="A0A8J5VTB2"/>
<accession>A0A8J5VTB2</accession>
<evidence type="ECO:0000313" key="2">
    <source>
        <dbReference type="EMBL" id="KAG8084077.1"/>
    </source>
</evidence>
<organism evidence="2 3">
    <name type="scientific">Zizania palustris</name>
    <name type="common">Northern wild rice</name>
    <dbReference type="NCBI Taxonomy" id="103762"/>
    <lineage>
        <taxon>Eukaryota</taxon>
        <taxon>Viridiplantae</taxon>
        <taxon>Streptophyta</taxon>
        <taxon>Embryophyta</taxon>
        <taxon>Tracheophyta</taxon>
        <taxon>Spermatophyta</taxon>
        <taxon>Magnoliopsida</taxon>
        <taxon>Liliopsida</taxon>
        <taxon>Poales</taxon>
        <taxon>Poaceae</taxon>
        <taxon>BOP clade</taxon>
        <taxon>Oryzoideae</taxon>
        <taxon>Oryzeae</taxon>
        <taxon>Zizaniinae</taxon>
        <taxon>Zizania</taxon>
    </lineage>
</organism>
<reference evidence="2" key="1">
    <citation type="journal article" date="2021" name="bioRxiv">
        <title>Whole Genome Assembly and Annotation of Northern Wild Rice, Zizania palustris L., Supports a Whole Genome Duplication in the Zizania Genus.</title>
        <authorList>
            <person name="Haas M."/>
            <person name="Kono T."/>
            <person name="Macchietto M."/>
            <person name="Millas R."/>
            <person name="McGilp L."/>
            <person name="Shao M."/>
            <person name="Duquette J."/>
            <person name="Hirsch C.N."/>
            <person name="Kimball J."/>
        </authorList>
    </citation>
    <scope>NUCLEOTIDE SEQUENCE</scope>
    <source>
        <tissue evidence="2">Fresh leaf tissue</tissue>
    </source>
</reference>
<proteinExistence type="predicted"/>
<feature type="compositionally biased region" description="Pro residues" evidence="1">
    <location>
        <begin position="169"/>
        <end position="207"/>
    </location>
</feature>
<feature type="compositionally biased region" description="Pro residues" evidence="1">
    <location>
        <begin position="264"/>
        <end position="277"/>
    </location>
</feature>
<protein>
    <submittedName>
        <fullName evidence="2">Uncharacterized protein</fullName>
    </submittedName>
</protein>
<feature type="region of interest" description="Disordered" evidence="1">
    <location>
        <begin position="150"/>
        <end position="308"/>
    </location>
</feature>
<sequence length="308" mass="30931">MLFFRRRGLWDAGALNGGALGGGGFGRRVLRAAGALGVRASSGERGGYGAALAMDFSNFGGCGGFGSGIERCCLRTGASMVASGVGGSRGSGRWGVARGDYGRQGVRGFGQLRVAWGNCGAIGSIIIRCGACQGAAHCCRSLPPPAPLAATPAPKPHSLPGFPSHQLYRPPPPPKPPSPTPKPLVLPPPPRQSPPPLAPKPHNPPEPLASGSAAPSSKPAAPASKPPTVDSAGSLLCPEALKPRNPTQPLAGGSAALLKTHAPTPKPPAVPSGPAPKPQSATSKTLRRSPPLCPCPAPNPLTPTSVAR</sequence>
<reference evidence="2" key="2">
    <citation type="submission" date="2021-02" db="EMBL/GenBank/DDBJ databases">
        <authorList>
            <person name="Kimball J.A."/>
            <person name="Haas M.W."/>
            <person name="Macchietto M."/>
            <person name="Kono T."/>
            <person name="Duquette J."/>
            <person name="Shao M."/>
        </authorList>
    </citation>
    <scope>NUCLEOTIDE SEQUENCE</scope>
    <source>
        <tissue evidence="2">Fresh leaf tissue</tissue>
    </source>
</reference>